<reference evidence="2 3" key="1">
    <citation type="submission" date="2024-02" db="EMBL/GenBank/DDBJ databases">
        <title>Expansion and revision of Xanthobacter and proposal of Roseixanthobacter gen. nov.</title>
        <authorList>
            <person name="Soltysiak M.P.M."/>
            <person name="Jalihal A."/>
            <person name="Ory A."/>
            <person name="Chrisophersen C."/>
            <person name="Lee A.D."/>
            <person name="Boulton J."/>
            <person name="Springer M."/>
        </authorList>
    </citation>
    <scope>NUCLEOTIDE SEQUENCE [LARGE SCALE GENOMIC DNA]</scope>
    <source>
        <strain evidence="2 3">23A</strain>
    </source>
</reference>
<proteinExistence type="predicted"/>
<protein>
    <submittedName>
        <fullName evidence="2">Uncharacterized protein</fullName>
    </submittedName>
</protein>
<evidence type="ECO:0000313" key="2">
    <source>
        <dbReference type="EMBL" id="MFG1373516.1"/>
    </source>
</evidence>
<sequence length="60" mass="6534">MKWDKGNTPIMARIVPGTTIRIRPPWQKTVSQRPSASARPGGPALRLVATPKPSEGEDKV</sequence>
<accession>A0ABW7A0F1</accession>
<keyword evidence="3" id="KW-1185">Reference proteome</keyword>
<evidence type="ECO:0000313" key="3">
    <source>
        <dbReference type="Proteomes" id="UP001604002"/>
    </source>
</evidence>
<evidence type="ECO:0000256" key="1">
    <source>
        <dbReference type="SAM" id="MobiDB-lite"/>
    </source>
</evidence>
<dbReference type="EMBL" id="JBAFVH010000008">
    <property type="protein sequence ID" value="MFG1373516.1"/>
    <property type="molecule type" value="Genomic_DNA"/>
</dbReference>
<dbReference type="Proteomes" id="UP001604002">
    <property type="component" value="Unassembled WGS sequence"/>
</dbReference>
<comment type="caution">
    <text evidence="2">The sequence shown here is derived from an EMBL/GenBank/DDBJ whole genome shotgun (WGS) entry which is preliminary data.</text>
</comment>
<gene>
    <name evidence="2" type="ORF">V5F32_15180</name>
</gene>
<name>A0ABW7A0F1_9HYPH</name>
<organism evidence="2 3">
    <name type="scientific">Xanthobacter oligotrophicus</name>
    <dbReference type="NCBI Taxonomy" id="2607286"/>
    <lineage>
        <taxon>Bacteria</taxon>
        <taxon>Pseudomonadati</taxon>
        <taxon>Pseudomonadota</taxon>
        <taxon>Alphaproteobacteria</taxon>
        <taxon>Hyphomicrobiales</taxon>
        <taxon>Xanthobacteraceae</taxon>
        <taxon>Xanthobacter</taxon>
    </lineage>
</organism>
<feature type="region of interest" description="Disordered" evidence="1">
    <location>
        <begin position="25"/>
        <end position="60"/>
    </location>
</feature>
<dbReference type="RefSeq" id="WP_393993275.1">
    <property type="nucleotide sequence ID" value="NZ_JBAFVH010000008.1"/>
</dbReference>